<dbReference type="CDD" id="cd00590">
    <property type="entry name" value="RRM_SF"/>
    <property type="match status" value="1"/>
</dbReference>
<dbReference type="GO" id="GO:0045892">
    <property type="term" value="P:negative regulation of DNA-templated transcription"/>
    <property type="evidence" value="ECO:0007669"/>
    <property type="project" value="InterPro"/>
</dbReference>
<name>A0A267DUW0_9PLAT</name>
<evidence type="ECO:0000313" key="3">
    <source>
        <dbReference type="EMBL" id="PAA52282.1"/>
    </source>
</evidence>
<dbReference type="PANTHER" id="PTHR15836:SF4">
    <property type="entry name" value="PERIPHILIN-1"/>
    <property type="match status" value="1"/>
</dbReference>
<dbReference type="SUPFAM" id="SSF54928">
    <property type="entry name" value="RNA-binding domain, RBD"/>
    <property type="match status" value="1"/>
</dbReference>
<dbReference type="GO" id="GO:0005654">
    <property type="term" value="C:nucleoplasm"/>
    <property type="evidence" value="ECO:0007669"/>
    <property type="project" value="TreeGrafter"/>
</dbReference>
<feature type="compositionally biased region" description="Polar residues" evidence="1">
    <location>
        <begin position="123"/>
        <end position="133"/>
    </location>
</feature>
<dbReference type="Proteomes" id="UP000215902">
    <property type="component" value="Unassembled WGS sequence"/>
</dbReference>
<feature type="compositionally biased region" description="Low complexity" evidence="1">
    <location>
        <begin position="177"/>
        <end position="190"/>
    </location>
</feature>
<evidence type="ECO:0000313" key="4">
    <source>
        <dbReference type="Proteomes" id="UP000215902"/>
    </source>
</evidence>
<feature type="region of interest" description="Disordered" evidence="1">
    <location>
        <begin position="114"/>
        <end position="133"/>
    </location>
</feature>
<dbReference type="AlphaFoldDB" id="A0A267DUW0"/>
<dbReference type="GO" id="GO:0097355">
    <property type="term" value="P:protein localization to heterochromatin"/>
    <property type="evidence" value="ECO:0007669"/>
    <property type="project" value="TreeGrafter"/>
</dbReference>
<proteinExistence type="predicted"/>
<feature type="compositionally biased region" description="Basic and acidic residues" evidence="1">
    <location>
        <begin position="162"/>
        <end position="171"/>
    </location>
</feature>
<sequence>RPAMDGGLDIDPALVRPSRHTLYLRGFRPNVRPDDIRRYFVDRGHACSLVFQVNKRGVLNVALRFDSHEEADQLLKRYGDGRFNILGSRHSIVWFKDLQAARERVRNDPNLRRRLEQRGVLPPSSSNYSSAVHSLSSNLANRLGSGAGRQRRAGGGDYDSGYQRDEHRDESPPPASPKSSHSSRSRSVLSAGGGSESRSKHRPVPPSAPLHRRESPPSPISPSANARSRSRSPLPEPEATTATAAELVRRRKADIEAMYRKDCETFATVVKMLLRHDPSLDGPIQLALKAALRDIGNQSVDELRDYIQSIQAASAQASNSANDRQLSGSADG</sequence>
<feature type="domain" description="Periphilin-1 C-terminal" evidence="2">
    <location>
        <begin position="238"/>
        <end position="311"/>
    </location>
</feature>
<protein>
    <recommendedName>
        <fullName evidence="2">Periphilin-1 C-terminal domain-containing protein</fullName>
    </recommendedName>
</protein>
<comment type="caution">
    <text evidence="3">The sequence shown here is derived from an EMBL/GenBank/DDBJ whole genome shotgun (WGS) entry which is preliminary data.</text>
</comment>
<evidence type="ECO:0000256" key="1">
    <source>
        <dbReference type="SAM" id="MobiDB-lite"/>
    </source>
</evidence>
<organism evidence="3 4">
    <name type="scientific">Macrostomum lignano</name>
    <dbReference type="NCBI Taxonomy" id="282301"/>
    <lineage>
        <taxon>Eukaryota</taxon>
        <taxon>Metazoa</taxon>
        <taxon>Spiralia</taxon>
        <taxon>Lophotrochozoa</taxon>
        <taxon>Platyhelminthes</taxon>
        <taxon>Rhabditophora</taxon>
        <taxon>Macrostomorpha</taxon>
        <taxon>Macrostomida</taxon>
        <taxon>Macrostomidae</taxon>
        <taxon>Macrostomum</taxon>
    </lineage>
</organism>
<dbReference type="PANTHER" id="PTHR15836">
    <property type="entry name" value="PERIPHILIN 1"/>
    <property type="match status" value="1"/>
</dbReference>
<dbReference type="GO" id="GO:0003676">
    <property type="term" value="F:nucleic acid binding"/>
    <property type="evidence" value="ECO:0007669"/>
    <property type="project" value="InterPro"/>
</dbReference>
<dbReference type="CDD" id="cd22896">
    <property type="entry name" value="periphilin-like"/>
    <property type="match status" value="1"/>
</dbReference>
<dbReference type="GO" id="GO:0045814">
    <property type="term" value="P:negative regulation of gene expression, epigenetic"/>
    <property type="evidence" value="ECO:0007669"/>
    <property type="project" value="TreeGrafter"/>
</dbReference>
<accession>A0A267DUW0</accession>
<gene>
    <name evidence="3" type="ORF">BOX15_Mlig031802g4</name>
</gene>
<dbReference type="EMBL" id="NIVC01003269">
    <property type="protein sequence ID" value="PAA52282.1"/>
    <property type="molecule type" value="Genomic_DNA"/>
</dbReference>
<evidence type="ECO:0000259" key="2">
    <source>
        <dbReference type="Pfam" id="PF25234"/>
    </source>
</evidence>
<reference evidence="3 4" key="1">
    <citation type="submission" date="2017-06" db="EMBL/GenBank/DDBJ databases">
        <title>A platform for efficient transgenesis in Macrostomum lignano, a flatworm model organism for stem cell research.</title>
        <authorList>
            <person name="Berezikov E."/>
        </authorList>
    </citation>
    <scope>NUCLEOTIDE SEQUENCE [LARGE SCALE GENOMIC DNA]</scope>
    <source>
        <strain evidence="3">DV1</strain>
        <tissue evidence="3">Whole organism</tissue>
    </source>
</reference>
<dbReference type="Pfam" id="PF25234">
    <property type="entry name" value="Periphilin_C"/>
    <property type="match status" value="1"/>
</dbReference>
<dbReference type="OrthoDB" id="8933311at2759"/>
<feature type="region of interest" description="Disordered" evidence="1">
    <location>
        <begin position="140"/>
        <end position="241"/>
    </location>
</feature>
<feature type="non-terminal residue" evidence="3">
    <location>
        <position position="1"/>
    </location>
</feature>
<keyword evidence="4" id="KW-1185">Reference proteome</keyword>
<dbReference type="InterPro" id="IPR035979">
    <property type="entry name" value="RBD_domain_sf"/>
</dbReference>
<feature type="compositionally biased region" description="Low complexity" evidence="1">
    <location>
        <begin position="221"/>
        <end position="241"/>
    </location>
</feature>
<dbReference type="InterPro" id="IPR028851">
    <property type="entry name" value="Pphln1"/>
</dbReference>
<dbReference type="InterPro" id="IPR057603">
    <property type="entry name" value="Periphilin-1_C"/>
</dbReference>